<name>A0A834MG04_RHYFE</name>
<feature type="compositionally biased region" description="Basic and acidic residues" evidence="1">
    <location>
        <begin position="52"/>
        <end position="62"/>
    </location>
</feature>
<comment type="caution">
    <text evidence="2">The sequence shown here is derived from an EMBL/GenBank/DDBJ whole genome shotgun (WGS) entry which is preliminary data.</text>
</comment>
<protein>
    <submittedName>
        <fullName evidence="2">Uncharacterized protein</fullName>
    </submittedName>
</protein>
<keyword evidence="3" id="KW-1185">Reference proteome</keyword>
<evidence type="ECO:0000313" key="2">
    <source>
        <dbReference type="EMBL" id="KAF7276959.1"/>
    </source>
</evidence>
<gene>
    <name evidence="2" type="ORF">GWI33_009613</name>
</gene>
<proteinExistence type="predicted"/>
<feature type="region of interest" description="Disordered" evidence="1">
    <location>
        <begin position="36"/>
        <end position="64"/>
    </location>
</feature>
<organism evidence="2 3">
    <name type="scientific">Rhynchophorus ferrugineus</name>
    <name type="common">Red palm weevil</name>
    <name type="synonym">Curculio ferrugineus</name>
    <dbReference type="NCBI Taxonomy" id="354439"/>
    <lineage>
        <taxon>Eukaryota</taxon>
        <taxon>Metazoa</taxon>
        <taxon>Ecdysozoa</taxon>
        <taxon>Arthropoda</taxon>
        <taxon>Hexapoda</taxon>
        <taxon>Insecta</taxon>
        <taxon>Pterygota</taxon>
        <taxon>Neoptera</taxon>
        <taxon>Endopterygota</taxon>
        <taxon>Coleoptera</taxon>
        <taxon>Polyphaga</taxon>
        <taxon>Cucujiformia</taxon>
        <taxon>Curculionidae</taxon>
        <taxon>Dryophthorinae</taxon>
        <taxon>Rhynchophorus</taxon>
    </lineage>
</organism>
<dbReference type="EMBL" id="JAACXV010004886">
    <property type="protein sequence ID" value="KAF7276959.1"/>
    <property type="molecule type" value="Genomic_DNA"/>
</dbReference>
<dbReference type="AlphaFoldDB" id="A0A834MG04"/>
<sequence length="198" mass="22402">MLGDWNLACVDFRRLVRAVLQHGLRRLPAAARSLGVGRGATQGPHQRGQGEQGHHRGQDRPTIRRVRGAHVYSIQAREDVQVPQPRLRRQVAGGVRAGLAQERQAGGDPRAQVAVRRSARAHCHCDEREPLPVADWFRFVRLWDRHFPADEVLEEATGETDQVQGVQVEEGRQERVIASRANSDHPENNKLLKLRCFY</sequence>
<reference evidence="2" key="1">
    <citation type="submission" date="2020-08" db="EMBL/GenBank/DDBJ databases">
        <title>Genome sequencing and assembly of the red palm weevil Rhynchophorus ferrugineus.</title>
        <authorList>
            <person name="Dias G.B."/>
            <person name="Bergman C.M."/>
            <person name="Manee M."/>
        </authorList>
    </citation>
    <scope>NUCLEOTIDE SEQUENCE</scope>
    <source>
        <strain evidence="2">AA-2017</strain>
        <tissue evidence="2">Whole larva</tissue>
    </source>
</reference>
<accession>A0A834MG04</accession>
<evidence type="ECO:0000256" key="1">
    <source>
        <dbReference type="SAM" id="MobiDB-lite"/>
    </source>
</evidence>
<dbReference type="Proteomes" id="UP000625711">
    <property type="component" value="Unassembled WGS sequence"/>
</dbReference>
<evidence type="ECO:0000313" key="3">
    <source>
        <dbReference type="Proteomes" id="UP000625711"/>
    </source>
</evidence>